<protein>
    <submittedName>
        <fullName evidence="3">Tricarboxylate transport transcriptional regulator TctD</fullName>
    </submittedName>
</protein>
<sequence length="113" mass="11948">MPYDTFLFRSAARPGNVVLDCASRSADVGGVAIDATPREINLLEVLLRRAGHVVAKPALENTLYAMDAEVTPNALEAAVSRLRKRLTAAGADVQVRTVHGVGYALFAPSVSGE</sequence>
<evidence type="ECO:0000313" key="3">
    <source>
        <dbReference type="EMBL" id="CUS45001.1"/>
    </source>
</evidence>
<name>A0A160TKJ8_9ZZZZ</name>
<evidence type="ECO:0000256" key="1">
    <source>
        <dbReference type="ARBA" id="ARBA00023125"/>
    </source>
</evidence>
<dbReference type="InterPro" id="IPR016032">
    <property type="entry name" value="Sig_transdc_resp-reg_C-effctor"/>
</dbReference>
<dbReference type="PROSITE" id="PS51755">
    <property type="entry name" value="OMPR_PHOB"/>
    <property type="match status" value="1"/>
</dbReference>
<dbReference type="EMBL" id="CZQE01000200">
    <property type="protein sequence ID" value="CUS45001.1"/>
    <property type="molecule type" value="Genomic_DNA"/>
</dbReference>
<organism evidence="3">
    <name type="scientific">hydrothermal vent metagenome</name>
    <dbReference type="NCBI Taxonomy" id="652676"/>
    <lineage>
        <taxon>unclassified sequences</taxon>
        <taxon>metagenomes</taxon>
        <taxon>ecological metagenomes</taxon>
    </lineage>
</organism>
<dbReference type="Gene3D" id="1.10.10.10">
    <property type="entry name" value="Winged helix-like DNA-binding domain superfamily/Winged helix DNA-binding domain"/>
    <property type="match status" value="1"/>
</dbReference>
<feature type="domain" description="OmpR/PhoB-type" evidence="2">
    <location>
        <begin position="9"/>
        <end position="107"/>
    </location>
</feature>
<dbReference type="AlphaFoldDB" id="A0A160TKJ8"/>
<reference evidence="3" key="1">
    <citation type="submission" date="2015-10" db="EMBL/GenBank/DDBJ databases">
        <authorList>
            <person name="Gilbert D.G."/>
        </authorList>
    </citation>
    <scope>NUCLEOTIDE SEQUENCE</scope>
</reference>
<dbReference type="InterPro" id="IPR001867">
    <property type="entry name" value="OmpR/PhoB-type_DNA-bd"/>
</dbReference>
<dbReference type="Pfam" id="PF00486">
    <property type="entry name" value="Trans_reg_C"/>
    <property type="match status" value="1"/>
</dbReference>
<dbReference type="CDD" id="cd00383">
    <property type="entry name" value="trans_reg_C"/>
    <property type="match status" value="1"/>
</dbReference>
<dbReference type="GO" id="GO:0006355">
    <property type="term" value="P:regulation of DNA-templated transcription"/>
    <property type="evidence" value="ECO:0007669"/>
    <property type="project" value="InterPro"/>
</dbReference>
<dbReference type="SUPFAM" id="SSF46894">
    <property type="entry name" value="C-terminal effector domain of the bipartite response regulators"/>
    <property type="match status" value="1"/>
</dbReference>
<dbReference type="InterPro" id="IPR036388">
    <property type="entry name" value="WH-like_DNA-bd_sf"/>
</dbReference>
<proteinExistence type="predicted"/>
<accession>A0A160TKJ8</accession>
<evidence type="ECO:0000259" key="2">
    <source>
        <dbReference type="PROSITE" id="PS51755"/>
    </source>
</evidence>
<keyword evidence="1" id="KW-0238">DNA-binding</keyword>
<dbReference type="GO" id="GO:0003677">
    <property type="term" value="F:DNA binding"/>
    <property type="evidence" value="ECO:0007669"/>
    <property type="project" value="UniProtKB-KW"/>
</dbReference>
<gene>
    <name evidence="3" type="ORF">MGWOODY_Smn1229</name>
</gene>
<dbReference type="GO" id="GO:0000160">
    <property type="term" value="P:phosphorelay signal transduction system"/>
    <property type="evidence" value="ECO:0007669"/>
    <property type="project" value="InterPro"/>
</dbReference>
<dbReference type="SMART" id="SM00862">
    <property type="entry name" value="Trans_reg_C"/>
    <property type="match status" value="1"/>
</dbReference>